<feature type="transmembrane region" description="Helical" evidence="1">
    <location>
        <begin position="91"/>
        <end position="110"/>
    </location>
</feature>
<sequence>MLKWEQSCNPFIMNWIKTHYLYQRICSINCPILYTTVRMKNKCKSVTIRPGMSDTNINLESARNSLIGAFLITTAMINASVLFSVLNKGKWLIFFILVRVNTMILCYFNSRYAYQPTLNMDSKEKCQQGKKHMLKNKLRSFRHAITSNCSRGFGHHDSRRCVDSNCVFMVVVVVVVVGLVALRKTVGCIVISQIWCDPKTIQTTTSSQSSQCFHLDSSSSPCQRAHNLEMGETVPQRWVGLWKYWSLLKQAHGGF</sequence>
<comment type="caution">
    <text evidence="2">The sequence shown here is derived from an EMBL/GenBank/DDBJ whole genome shotgun (WGS) entry which is preliminary data.</text>
</comment>
<gene>
    <name evidence="2" type="ORF">CRENBAI_018988</name>
</gene>
<accession>A0AAV9RLH0</accession>
<dbReference type="AlphaFoldDB" id="A0AAV9RLH0"/>
<protein>
    <recommendedName>
        <fullName evidence="4">Transmembrane protein</fullName>
    </recommendedName>
</protein>
<dbReference type="EMBL" id="JAHHUM010001734">
    <property type="protein sequence ID" value="KAK5609821.1"/>
    <property type="molecule type" value="Genomic_DNA"/>
</dbReference>
<evidence type="ECO:0000256" key="1">
    <source>
        <dbReference type="SAM" id="Phobius"/>
    </source>
</evidence>
<feature type="transmembrane region" description="Helical" evidence="1">
    <location>
        <begin position="66"/>
        <end position="85"/>
    </location>
</feature>
<reference evidence="2 3" key="1">
    <citation type="submission" date="2021-06" db="EMBL/GenBank/DDBJ databases">
        <authorList>
            <person name="Palmer J.M."/>
        </authorList>
    </citation>
    <scope>NUCLEOTIDE SEQUENCE [LARGE SCALE GENOMIC DNA]</scope>
    <source>
        <strain evidence="2 3">MEX-2019</strain>
        <tissue evidence="2">Muscle</tissue>
    </source>
</reference>
<proteinExistence type="predicted"/>
<keyword evidence="1" id="KW-0472">Membrane</keyword>
<keyword evidence="1" id="KW-1133">Transmembrane helix</keyword>
<keyword evidence="1" id="KW-0812">Transmembrane</keyword>
<keyword evidence="3" id="KW-1185">Reference proteome</keyword>
<evidence type="ECO:0008006" key="4">
    <source>
        <dbReference type="Google" id="ProtNLM"/>
    </source>
</evidence>
<organism evidence="2 3">
    <name type="scientific">Crenichthys baileyi</name>
    <name type="common">White River springfish</name>
    <dbReference type="NCBI Taxonomy" id="28760"/>
    <lineage>
        <taxon>Eukaryota</taxon>
        <taxon>Metazoa</taxon>
        <taxon>Chordata</taxon>
        <taxon>Craniata</taxon>
        <taxon>Vertebrata</taxon>
        <taxon>Euteleostomi</taxon>
        <taxon>Actinopterygii</taxon>
        <taxon>Neopterygii</taxon>
        <taxon>Teleostei</taxon>
        <taxon>Neoteleostei</taxon>
        <taxon>Acanthomorphata</taxon>
        <taxon>Ovalentaria</taxon>
        <taxon>Atherinomorphae</taxon>
        <taxon>Cyprinodontiformes</taxon>
        <taxon>Goodeidae</taxon>
        <taxon>Crenichthys</taxon>
    </lineage>
</organism>
<dbReference type="Proteomes" id="UP001311232">
    <property type="component" value="Unassembled WGS sequence"/>
</dbReference>
<name>A0AAV9RLH0_9TELE</name>
<feature type="transmembrane region" description="Helical" evidence="1">
    <location>
        <begin position="161"/>
        <end position="182"/>
    </location>
</feature>
<evidence type="ECO:0000313" key="2">
    <source>
        <dbReference type="EMBL" id="KAK5609821.1"/>
    </source>
</evidence>
<evidence type="ECO:0000313" key="3">
    <source>
        <dbReference type="Proteomes" id="UP001311232"/>
    </source>
</evidence>